<keyword evidence="2" id="KW-1185">Reference proteome</keyword>
<proteinExistence type="predicted"/>
<name>A0ABZ0Z1L9_9CAUD</name>
<organism evidence="1 2">
    <name type="scientific">phage Lak_Megaphage_RVC_AP3_GC26</name>
    <dbReference type="NCBI Taxonomy" id="3109225"/>
    <lineage>
        <taxon>Viruses</taxon>
        <taxon>Duplodnaviria</taxon>
        <taxon>Heunggongvirae</taxon>
        <taxon>Uroviricota</taxon>
        <taxon>Caudoviricetes</taxon>
        <taxon>Caudoviricetes code 15 clade</taxon>
    </lineage>
</organism>
<dbReference type="Proteomes" id="UP001348805">
    <property type="component" value="Segment"/>
</dbReference>
<reference evidence="1 2" key="1">
    <citation type="submission" date="2023-11" db="EMBL/GenBank/DDBJ databases">
        <authorList>
            <person name="Cook R."/>
            <person name="Crisci M."/>
            <person name="Pye H."/>
            <person name="Adriaenssens E."/>
            <person name="Santini J."/>
        </authorList>
    </citation>
    <scope>NUCLEOTIDE SEQUENCE [LARGE SCALE GENOMIC DNA]</scope>
    <source>
        <strain evidence="1">Lak_Megaphage_RVC_AP3_GC26</strain>
    </source>
</reference>
<accession>A0ABZ0Z1L9</accession>
<evidence type="ECO:0000313" key="2">
    <source>
        <dbReference type="Proteomes" id="UP001348805"/>
    </source>
</evidence>
<sequence length="84" mass="10158">MPRFKYINSFTEKEDHMYDDYKNLGYNYKHHILKNVISPELFANPMNDVIFRQIEKLFEFLIDSVKQIKLAYAYTYPKNATNLN</sequence>
<protein>
    <submittedName>
        <fullName evidence="1">Uncharacterized protein</fullName>
    </submittedName>
</protein>
<evidence type="ECO:0000313" key="1">
    <source>
        <dbReference type="EMBL" id="WQJ51313.1"/>
    </source>
</evidence>
<dbReference type="EMBL" id="OR769219">
    <property type="protein sequence ID" value="WQJ51313.1"/>
    <property type="molecule type" value="Genomic_DNA"/>
</dbReference>